<protein>
    <submittedName>
        <fullName evidence="1">Uncharacterized protein</fullName>
    </submittedName>
</protein>
<name>A0A645ADL9_9ZZZZ</name>
<dbReference type="EMBL" id="VSSQ01013126">
    <property type="protein sequence ID" value="MPM50788.1"/>
    <property type="molecule type" value="Genomic_DNA"/>
</dbReference>
<dbReference type="AlphaFoldDB" id="A0A645ADL9"/>
<accession>A0A645ADL9</accession>
<sequence length="227" mass="24990">MDMPVVIPVNFADSIRVWATTAKVADVTGLVNTLQETWDLQTFENIEQGRVAVPDHVINEYLAEAVQGSDQVKELKITSLEDNKLRITALTPKAGHVVLVCKIEQFEHNKNHSVIKLKALDKKLPDKPLASWIFSKVSLAMVTKITGTINPGDGMAITIHGNQATLDFHQALANSKLGQAEAFGYKPIDYLVIHEAVPQNGYVVFKTNLDLPENVRAMVKNALNAVL</sequence>
<gene>
    <name evidence="1" type="ORF">SDC9_97531</name>
</gene>
<organism evidence="1">
    <name type="scientific">bioreactor metagenome</name>
    <dbReference type="NCBI Taxonomy" id="1076179"/>
    <lineage>
        <taxon>unclassified sequences</taxon>
        <taxon>metagenomes</taxon>
        <taxon>ecological metagenomes</taxon>
    </lineage>
</organism>
<comment type="caution">
    <text evidence="1">The sequence shown here is derived from an EMBL/GenBank/DDBJ whole genome shotgun (WGS) entry which is preliminary data.</text>
</comment>
<evidence type="ECO:0000313" key="1">
    <source>
        <dbReference type="EMBL" id="MPM50788.1"/>
    </source>
</evidence>
<reference evidence="1" key="1">
    <citation type="submission" date="2019-08" db="EMBL/GenBank/DDBJ databases">
        <authorList>
            <person name="Kucharzyk K."/>
            <person name="Murdoch R.W."/>
            <person name="Higgins S."/>
            <person name="Loffler F."/>
        </authorList>
    </citation>
    <scope>NUCLEOTIDE SEQUENCE</scope>
</reference>
<proteinExistence type="predicted"/>